<evidence type="ECO:0000259" key="2">
    <source>
        <dbReference type="PROSITE" id="PS50110"/>
    </source>
</evidence>
<comment type="caution">
    <text evidence="5">The sequence shown here is derived from an EMBL/GenBank/DDBJ whole genome shotgun (WGS) entry which is preliminary data.</text>
</comment>
<evidence type="ECO:0000313" key="5">
    <source>
        <dbReference type="EMBL" id="GAA3941478.1"/>
    </source>
</evidence>
<dbReference type="PROSITE" id="PS50883">
    <property type="entry name" value="EAL"/>
    <property type="match status" value="1"/>
</dbReference>
<name>A0ABP7NAN6_9GAMM</name>
<evidence type="ECO:0000259" key="3">
    <source>
        <dbReference type="PROSITE" id="PS50883"/>
    </source>
</evidence>
<dbReference type="PROSITE" id="PS50887">
    <property type="entry name" value="GGDEF"/>
    <property type="match status" value="1"/>
</dbReference>
<dbReference type="CDD" id="cd00156">
    <property type="entry name" value="REC"/>
    <property type="match status" value="2"/>
</dbReference>
<dbReference type="PANTHER" id="PTHR44757:SF2">
    <property type="entry name" value="BIOFILM ARCHITECTURE MAINTENANCE PROTEIN MBAA"/>
    <property type="match status" value="1"/>
</dbReference>
<feature type="domain" description="GGDEF" evidence="4">
    <location>
        <begin position="406"/>
        <end position="539"/>
    </location>
</feature>
<dbReference type="EMBL" id="BAABBN010000015">
    <property type="protein sequence ID" value="GAA3941478.1"/>
    <property type="molecule type" value="Genomic_DNA"/>
</dbReference>
<dbReference type="InterPro" id="IPR043128">
    <property type="entry name" value="Rev_trsase/Diguanyl_cyclase"/>
</dbReference>
<dbReference type="Gene3D" id="3.30.450.20">
    <property type="entry name" value="PAS domain"/>
    <property type="match status" value="1"/>
</dbReference>
<dbReference type="InterPro" id="IPR001789">
    <property type="entry name" value="Sig_transdc_resp-reg_receiver"/>
</dbReference>
<dbReference type="RefSeq" id="WP_344800599.1">
    <property type="nucleotide sequence ID" value="NZ_BAABBN010000015.1"/>
</dbReference>
<dbReference type="SUPFAM" id="SSF52172">
    <property type="entry name" value="CheY-like"/>
    <property type="match status" value="2"/>
</dbReference>
<dbReference type="NCBIfam" id="TIGR00254">
    <property type="entry name" value="GGDEF"/>
    <property type="match status" value="1"/>
</dbReference>
<dbReference type="InterPro" id="IPR052155">
    <property type="entry name" value="Biofilm_reg_signaling"/>
</dbReference>
<dbReference type="Pfam" id="PF00989">
    <property type="entry name" value="PAS"/>
    <property type="match status" value="1"/>
</dbReference>
<dbReference type="SUPFAM" id="SSF55785">
    <property type="entry name" value="PYP-like sensor domain (PAS domain)"/>
    <property type="match status" value="1"/>
</dbReference>
<dbReference type="Pfam" id="PF00990">
    <property type="entry name" value="GGDEF"/>
    <property type="match status" value="1"/>
</dbReference>
<dbReference type="Proteomes" id="UP001501565">
    <property type="component" value="Unassembled WGS sequence"/>
</dbReference>
<evidence type="ECO:0000256" key="1">
    <source>
        <dbReference type="PROSITE-ProRule" id="PRU00169"/>
    </source>
</evidence>
<dbReference type="SUPFAM" id="SSF55073">
    <property type="entry name" value="Nucleotide cyclase"/>
    <property type="match status" value="1"/>
</dbReference>
<dbReference type="InterPro" id="IPR000160">
    <property type="entry name" value="GGDEF_dom"/>
</dbReference>
<dbReference type="Gene3D" id="3.30.70.270">
    <property type="match status" value="1"/>
</dbReference>
<sequence length="819" mass="91330">MNTTDILYIDPDQVQRQHFLNCLTRYGFNITLAANGESALKLAVNGAFSVIILDQSLPDASLDKWFDRLRRTVPNAIFLVLGEQLEHYWDSDHPLSSAVSQFIAKPWQPEALAQSLWRALTQRKTLNDTYFLNSVPPGSNSQETINVLLLEDNPADIDLIIDNLSRRTCTPKVNLTTRVTLEGALDALGHDTFCLILADLNVPDSQGLATLSRILAVSDTPVAVISGLENETMALDVMQLGAQDYLYKSDVTQRTLHRLIRYSIVRQRVHGRYQQLLWQNPDAILVVDDLGKILWANPAANELFKRGRSGRSPLMGKSFGYPITGQEGTIEIETGDQCVLEMRQVSTQWLGRFAHIVCLRDITEHKRLQEQLQHEAQHDVLTGLANRALLEDRLDFALRKARRNEEVVALMMLDLDRFKMINDTLGHDAGDALLKQVADKLVSTVRDCDTVARFGGDEFVVLAENIHDAESAGKLAKKILTALEEPFDFADTLHVVTTSIGIALFPKDGLKVKSLMKHADNALYRAKEGGRNLYQFYDKLCHQRAVRNLSLEKELVTAIKEKQFCLHYQPQFSEDGLVGAEALMRWQHPVHGLLPPGQFIPLLENKGLISEVEMWLLGAVCDQLVEWRRQFGSSPRLAINLSVAGLHQPSLVSFVESTLLSRGLSEGALTIEISERSVLKDTLQTSRTLSGLANIGVSAALDDFGTGASALNYLRELPSLNTLKLDRSLTLNASGGERDLTILKTFIQLAHSLEMNVIAEGVETMSQLAGLHALHCDAFQGYLFAPPLEPIAWRAFFQQWQEAPGHFSHIHTKQSYSVG</sequence>
<dbReference type="CDD" id="cd01948">
    <property type="entry name" value="EAL"/>
    <property type="match status" value="1"/>
</dbReference>
<dbReference type="PROSITE" id="PS50110">
    <property type="entry name" value="RESPONSE_REGULATORY"/>
    <property type="match status" value="2"/>
</dbReference>
<dbReference type="InterPro" id="IPR035965">
    <property type="entry name" value="PAS-like_dom_sf"/>
</dbReference>
<dbReference type="InterPro" id="IPR001633">
    <property type="entry name" value="EAL_dom"/>
</dbReference>
<evidence type="ECO:0000259" key="4">
    <source>
        <dbReference type="PROSITE" id="PS50887"/>
    </source>
</evidence>
<dbReference type="SUPFAM" id="SSF141868">
    <property type="entry name" value="EAL domain-like"/>
    <property type="match status" value="1"/>
</dbReference>
<feature type="modified residue" description="4-aspartylphosphate" evidence="1">
    <location>
        <position position="54"/>
    </location>
</feature>
<dbReference type="Gene3D" id="3.40.50.2300">
    <property type="match status" value="2"/>
</dbReference>
<reference evidence="6" key="1">
    <citation type="journal article" date="2019" name="Int. J. Syst. Evol. Microbiol.">
        <title>The Global Catalogue of Microorganisms (GCM) 10K type strain sequencing project: providing services to taxonomists for standard genome sequencing and annotation.</title>
        <authorList>
            <consortium name="The Broad Institute Genomics Platform"/>
            <consortium name="The Broad Institute Genome Sequencing Center for Infectious Disease"/>
            <person name="Wu L."/>
            <person name="Ma J."/>
        </authorList>
    </citation>
    <scope>NUCLEOTIDE SEQUENCE [LARGE SCALE GENOMIC DNA]</scope>
    <source>
        <strain evidence="6">JCM 17551</strain>
    </source>
</reference>
<feature type="domain" description="Response regulatory" evidence="2">
    <location>
        <begin position="146"/>
        <end position="263"/>
    </location>
</feature>
<feature type="domain" description="EAL" evidence="3">
    <location>
        <begin position="548"/>
        <end position="801"/>
    </location>
</feature>
<dbReference type="InterPro" id="IPR011006">
    <property type="entry name" value="CheY-like_superfamily"/>
</dbReference>
<feature type="domain" description="Response regulatory" evidence="2">
    <location>
        <begin position="5"/>
        <end position="120"/>
    </location>
</feature>
<proteinExistence type="predicted"/>
<keyword evidence="1" id="KW-0597">Phosphoprotein</keyword>
<dbReference type="Gene3D" id="3.20.20.450">
    <property type="entry name" value="EAL domain"/>
    <property type="match status" value="1"/>
</dbReference>
<dbReference type="InterPro" id="IPR029787">
    <property type="entry name" value="Nucleotide_cyclase"/>
</dbReference>
<dbReference type="CDD" id="cd01949">
    <property type="entry name" value="GGDEF"/>
    <property type="match status" value="1"/>
</dbReference>
<feature type="modified residue" description="4-aspartylphosphate" evidence="1">
    <location>
        <position position="199"/>
    </location>
</feature>
<protein>
    <recommendedName>
        <fullName evidence="7">EAL domain-containing protein</fullName>
    </recommendedName>
</protein>
<evidence type="ECO:0000313" key="6">
    <source>
        <dbReference type="Proteomes" id="UP001501565"/>
    </source>
</evidence>
<dbReference type="SMART" id="SM00052">
    <property type="entry name" value="EAL"/>
    <property type="match status" value="1"/>
</dbReference>
<dbReference type="InterPro" id="IPR013767">
    <property type="entry name" value="PAS_fold"/>
</dbReference>
<dbReference type="SMART" id="SM00267">
    <property type="entry name" value="GGDEF"/>
    <property type="match status" value="1"/>
</dbReference>
<dbReference type="InterPro" id="IPR035919">
    <property type="entry name" value="EAL_sf"/>
</dbReference>
<gene>
    <name evidence="5" type="ORF">GCM10022277_41780</name>
</gene>
<organism evidence="5 6">
    <name type="scientific">Litoribacillus peritrichatus</name>
    <dbReference type="NCBI Taxonomy" id="718191"/>
    <lineage>
        <taxon>Bacteria</taxon>
        <taxon>Pseudomonadati</taxon>
        <taxon>Pseudomonadota</taxon>
        <taxon>Gammaproteobacteria</taxon>
        <taxon>Oceanospirillales</taxon>
        <taxon>Oceanospirillaceae</taxon>
        <taxon>Litoribacillus</taxon>
    </lineage>
</organism>
<dbReference type="PANTHER" id="PTHR44757">
    <property type="entry name" value="DIGUANYLATE CYCLASE DGCP"/>
    <property type="match status" value="1"/>
</dbReference>
<keyword evidence="6" id="KW-1185">Reference proteome</keyword>
<accession>A0ABP7NAN6</accession>
<dbReference type="SMART" id="SM00448">
    <property type="entry name" value="REC"/>
    <property type="match status" value="2"/>
</dbReference>
<dbReference type="Pfam" id="PF00563">
    <property type="entry name" value="EAL"/>
    <property type="match status" value="1"/>
</dbReference>
<evidence type="ECO:0008006" key="7">
    <source>
        <dbReference type="Google" id="ProtNLM"/>
    </source>
</evidence>
<dbReference type="Pfam" id="PF00072">
    <property type="entry name" value="Response_reg"/>
    <property type="match status" value="2"/>
</dbReference>